<dbReference type="Proteomes" id="UP000887576">
    <property type="component" value="Unplaced"/>
</dbReference>
<reference evidence="2" key="1">
    <citation type="submission" date="2022-11" db="UniProtKB">
        <authorList>
            <consortium name="WormBaseParasite"/>
        </authorList>
    </citation>
    <scope>IDENTIFICATION</scope>
</reference>
<name>A0AC34QF26_9BILA</name>
<organism evidence="1 2">
    <name type="scientific">Panagrolaimus sp. JU765</name>
    <dbReference type="NCBI Taxonomy" id="591449"/>
    <lineage>
        <taxon>Eukaryota</taxon>
        <taxon>Metazoa</taxon>
        <taxon>Ecdysozoa</taxon>
        <taxon>Nematoda</taxon>
        <taxon>Chromadorea</taxon>
        <taxon>Rhabditida</taxon>
        <taxon>Tylenchina</taxon>
        <taxon>Panagrolaimomorpha</taxon>
        <taxon>Panagrolaimoidea</taxon>
        <taxon>Panagrolaimidae</taxon>
        <taxon>Panagrolaimus</taxon>
    </lineage>
</organism>
<evidence type="ECO:0000313" key="2">
    <source>
        <dbReference type="WBParaSite" id="JU765_v2.g15634.t1"/>
    </source>
</evidence>
<accession>A0AC34QF26</accession>
<protein>
    <submittedName>
        <fullName evidence="2">DUF38 domain-containing protein</fullName>
    </submittedName>
</protein>
<evidence type="ECO:0000313" key="1">
    <source>
        <dbReference type="Proteomes" id="UP000887576"/>
    </source>
</evidence>
<proteinExistence type="predicted"/>
<sequence length="465" mass="54949">MSKRHGEDSDADVPFSKKANLTEDVDELEKKLLVAEREVEELPAVISKNKARIDYLQELIFNLNQELNEKKSANLELNKQLKVFKNSILKMKSQKNRLLNPVCLSSDLYDDVFKAVNEQKVIMKLKDVLKFFLIGKETHLPIVQLMRQCVQIEFKDDKFYWENDDAALDLTYCKFSENLIKPIIPYVTKVRLDCENPTNFNRLFFEILSKNQEQKSLTIWNLKHANDVVVEALKKLNEKNIPIKLTRPSKEVLLDLPGVHFDILKIKLLDCSFKEWFHVLVCMPCTFTKLQLPHFEWGNRQIWGEAVVVNAKELLITWDFDRDYDFFERLNKHFPNAQKLTVTFLKILGSYNEKYFDELKYCKYLWNRRKNWITDAPQKEIVANFGYVTDSKRKYERAIRLFGGERIDDKTLRWTSPTDNSKIINFHRRLSYVELDYVDDFNGWDIHSESGTTDEEVDSGSDDYY</sequence>
<dbReference type="WBParaSite" id="JU765_v2.g15634.t1">
    <property type="protein sequence ID" value="JU765_v2.g15634.t1"/>
    <property type="gene ID" value="JU765_v2.g15634"/>
</dbReference>